<dbReference type="RefSeq" id="WP_055053492.1">
    <property type="nucleotide sequence ID" value="NZ_CYZA01000009.1"/>
</dbReference>
<protein>
    <submittedName>
        <fullName evidence="6">Degradation activator</fullName>
    </submittedName>
</protein>
<evidence type="ECO:0000259" key="5">
    <source>
        <dbReference type="PROSITE" id="PS50943"/>
    </source>
</evidence>
<evidence type="ECO:0000256" key="1">
    <source>
        <dbReference type="ARBA" id="ARBA00023015"/>
    </source>
</evidence>
<accession>A0A174BRJ4</accession>
<feature type="domain" description="HTH lacI-type" evidence="4">
    <location>
        <begin position="2"/>
        <end position="57"/>
    </location>
</feature>
<dbReference type="EMBL" id="CYZA01000009">
    <property type="protein sequence ID" value="CUO03672.1"/>
    <property type="molecule type" value="Genomic_DNA"/>
</dbReference>
<dbReference type="InterPro" id="IPR046335">
    <property type="entry name" value="LacI/GalR-like_sensor"/>
</dbReference>
<dbReference type="Gene3D" id="1.10.260.40">
    <property type="entry name" value="lambda repressor-like DNA-binding domains"/>
    <property type="match status" value="1"/>
</dbReference>
<dbReference type="Pfam" id="PF00356">
    <property type="entry name" value="LacI"/>
    <property type="match status" value="1"/>
</dbReference>
<dbReference type="InterPro" id="IPR010982">
    <property type="entry name" value="Lambda_DNA-bd_dom_sf"/>
</dbReference>
<keyword evidence="1" id="KW-0805">Transcription regulation</keyword>
<evidence type="ECO:0000256" key="3">
    <source>
        <dbReference type="ARBA" id="ARBA00023163"/>
    </source>
</evidence>
<dbReference type="AlphaFoldDB" id="A0A174BRJ4"/>
<dbReference type="Pfam" id="PF13377">
    <property type="entry name" value="Peripla_BP_3"/>
    <property type="match status" value="1"/>
</dbReference>
<dbReference type="InterPro" id="IPR001387">
    <property type="entry name" value="Cro/C1-type_HTH"/>
</dbReference>
<reference evidence="6 7" key="1">
    <citation type="submission" date="2015-09" db="EMBL/GenBank/DDBJ databases">
        <authorList>
            <consortium name="Pathogen Informatics"/>
        </authorList>
    </citation>
    <scope>NUCLEOTIDE SEQUENCE [LARGE SCALE GENOMIC DNA]</scope>
    <source>
        <strain evidence="6 7">2789STDY5608838</strain>
    </source>
</reference>
<dbReference type="InterPro" id="IPR000843">
    <property type="entry name" value="HTH_LacI"/>
</dbReference>
<dbReference type="PANTHER" id="PTHR30146">
    <property type="entry name" value="LACI-RELATED TRANSCRIPTIONAL REPRESSOR"/>
    <property type="match status" value="1"/>
</dbReference>
<feature type="domain" description="HTH cro/C1-type" evidence="5">
    <location>
        <begin position="2"/>
        <end position="47"/>
    </location>
</feature>
<dbReference type="PANTHER" id="PTHR30146:SF24">
    <property type="entry name" value="XYLOSE OPERON REGULATORY PROTEIN"/>
    <property type="match status" value="1"/>
</dbReference>
<dbReference type="CDD" id="cd00093">
    <property type="entry name" value="HTH_XRE"/>
    <property type="match status" value="1"/>
</dbReference>
<sequence>MITIKEMAEMLGISTTTVSNVINGKTSEVSQKTAEKVQKLLDEYDYVPNMNAKNLAQNHSRLIGIVLKRIKDKYDNIFTDPFHGELLGSLEAAIRERGYYMMLYTSEDIDEIVRNVVSWNTEGLILIGMLHDDYLKIRSKYKKPAVLIDSYTPKNIARYVNIGLDDEEGGYLMTKYLLDCGHRKIAFLADNMEGVDYIRYTGHQRALQEYGLDIDLNNLIVIRPSKYERQGNMEEIYAVAHKFTAFMCCSDYYAVTLMKYLKAKGIRFPEDLSITGFDDNLYAQLACPSLTTIHQDIFQRGTIAAEYLFKMIDGWNPKTTNLSLPVRLVVRDSVKILNPPEDDSSDDSSAL</sequence>
<dbReference type="PROSITE" id="PS50932">
    <property type="entry name" value="HTH_LACI_2"/>
    <property type="match status" value="1"/>
</dbReference>
<dbReference type="SUPFAM" id="SSF47413">
    <property type="entry name" value="lambda repressor-like DNA-binding domains"/>
    <property type="match status" value="1"/>
</dbReference>
<dbReference type="InterPro" id="IPR028082">
    <property type="entry name" value="Peripla_BP_I"/>
</dbReference>
<dbReference type="PROSITE" id="PS50943">
    <property type="entry name" value="HTH_CROC1"/>
    <property type="match status" value="1"/>
</dbReference>
<keyword evidence="2" id="KW-0238">DNA-binding</keyword>
<dbReference type="SMART" id="SM00354">
    <property type="entry name" value="HTH_LACI"/>
    <property type="match status" value="1"/>
</dbReference>
<dbReference type="Gene3D" id="3.40.50.2300">
    <property type="match status" value="2"/>
</dbReference>
<dbReference type="SUPFAM" id="SSF53822">
    <property type="entry name" value="Periplasmic binding protein-like I"/>
    <property type="match status" value="1"/>
</dbReference>
<evidence type="ECO:0000313" key="6">
    <source>
        <dbReference type="EMBL" id="CUO03672.1"/>
    </source>
</evidence>
<dbReference type="Proteomes" id="UP000095447">
    <property type="component" value="Unassembled WGS sequence"/>
</dbReference>
<organism evidence="6 7">
    <name type="scientific">Blautia obeum</name>
    <dbReference type="NCBI Taxonomy" id="40520"/>
    <lineage>
        <taxon>Bacteria</taxon>
        <taxon>Bacillati</taxon>
        <taxon>Bacillota</taxon>
        <taxon>Clostridia</taxon>
        <taxon>Lachnospirales</taxon>
        <taxon>Lachnospiraceae</taxon>
        <taxon>Blautia</taxon>
    </lineage>
</organism>
<evidence type="ECO:0000259" key="4">
    <source>
        <dbReference type="PROSITE" id="PS50932"/>
    </source>
</evidence>
<dbReference type="CDD" id="cd06267">
    <property type="entry name" value="PBP1_LacI_sugar_binding-like"/>
    <property type="match status" value="1"/>
</dbReference>
<name>A0A174BRJ4_9FIRM</name>
<proteinExistence type="predicted"/>
<gene>
    <name evidence="6" type="primary">degA_3</name>
    <name evidence="6" type="ORF">ERS852395_01944</name>
</gene>
<evidence type="ECO:0000256" key="2">
    <source>
        <dbReference type="ARBA" id="ARBA00023125"/>
    </source>
</evidence>
<evidence type="ECO:0000313" key="7">
    <source>
        <dbReference type="Proteomes" id="UP000095447"/>
    </source>
</evidence>
<keyword evidence="3" id="KW-0804">Transcription</keyword>
<dbReference type="GO" id="GO:0003700">
    <property type="term" value="F:DNA-binding transcription factor activity"/>
    <property type="evidence" value="ECO:0007669"/>
    <property type="project" value="TreeGrafter"/>
</dbReference>
<dbReference type="GO" id="GO:0000976">
    <property type="term" value="F:transcription cis-regulatory region binding"/>
    <property type="evidence" value="ECO:0007669"/>
    <property type="project" value="TreeGrafter"/>
</dbReference>